<dbReference type="NCBIfam" id="NF006550">
    <property type="entry name" value="PRK09047.1"/>
    <property type="match status" value="1"/>
</dbReference>
<name>B8GUA9_THISH</name>
<dbReference type="SUPFAM" id="SSF88946">
    <property type="entry name" value="Sigma2 domain of RNA polymerase sigma factors"/>
    <property type="match status" value="1"/>
</dbReference>
<dbReference type="InterPro" id="IPR013325">
    <property type="entry name" value="RNA_pol_sigma_r2"/>
</dbReference>
<proteinExistence type="inferred from homology"/>
<dbReference type="HOGENOM" id="CLU_047691_15_2_6"/>
<evidence type="ECO:0000313" key="8">
    <source>
        <dbReference type="Proteomes" id="UP000002383"/>
    </source>
</evidence>
<evidence type="ECO:0000256" key="2">
    <source>
        <dbReference type="ARBA" id="ARBA00023015"/>
    </source>
</evidence>
<evidence type="ECO:0000313" key="7">
    <source>
        <dbReference type="EMBL" id="ACL73229.1"/>
    </source>
</evidence>
<dbReference type="PANTHER" id="PTHR43133:SF64">
    <property type="entry name" value="ECF SIGMA FACTOR"/>
    <property type="match status" value="1"/>
</dbReference>
<organism evidence="7 8">
    <name type="scientific">Thioalkalivibrio sulfidiphilus (strain HL-EbGR7)</name>
    <dbReference type="NCBI Taxonomy" id="396588"/>
    <lineage>
        <taxon>Bacteria</taxon>
        <taxon>Pseudomonadati</taxon>
        <taxon>Pseudomonadota</taxon>
        <taxon>Gammaproteobacteria</taxon>
        <taxon>Chromatiales</taxon>
        <taxon>Ectothiorhodospiraceae</taxon>
        <taxon>Thioalkalivibrio</taxon>
    </lineage>
</organism>
<dbReference type="NCBIfam" id="TIGR02937">
    <property type="entry name" value="sigma70-ECF"/>
    <property type="match status" value="1"/>
</dbReference>
<dbReference type="Gene3D" id="1.10.1740.10">
    <property type="match status" value="1"/>
</dbReference>
<evidence type="ECO:0000259" key="6">
    <source>
        <dbReference type="Pfam" id="PF08281"/>
    </source>
</evidence>
<evidence type="ECO:0000256" key="1">
    <source>
        <dbReference type="ARBA" id="ARBA00010641"/>
    </source>
</evidence>
<dbReference type="InterPro" id="IPR014284">
    <property type="entry name" value="RNA_pol_sigma-70_dom"/>
</dbReference>
<evidence type="ECO:0000256" key="5">
    <source>
        <dbReference type="SAM" id="MobiDB-lite"/>
    </source>
</evidence>
<dbReference type="RefSeq" id="WP_012638707.1">
    <property type="nucleotide sequence ID" value="NC_011901.1"/>
</dbReference>
<feature type="region of interest" description="Disordered" evidence="5">
    <location>
        <begin position="97"/>
        <end position="123"/>
    </location>
</feature>
<comment type="similarity">
    <text evidence="1">Belongs to the sigma-70 factor family. ECF subfamily.</text>
</comment>
<dbReference type="Gene3D" id="1.10.10.10">
    <property type="entry name" value="Winged helix-like DNA-binding domain superfamily/Winged helix DNA-binding domain"/>
    <property type="match status" value="1"/>
</dbReference>
<dbReference type="InterPro" id="IPR013324">
    <property type="entry name" value="RNA_pol_sigma_r3/r4-like"/>
</dbReference>
<evidence type="ECO:0000256" key="4">
    <source>
        <dbReference type="ARBA" id="ARBA00023163"/>
    </source>
</evidence>
<dbReference type="PANTHER" id="PTHR43133">
    <property type="entry name" value="RNA POLYMERASE ECF-TYPE SIGMA FACTO"/>
    <property type="match status" value="1"/>
</dbReference>
<keyword evidence="4" id="KW-0804">Transcription</keyword>
<keyword evidence="3" id="KW-0731">Sigma factor</keyword>
<dbReference type="GO" id="GO:0006352">
    <property type="term" value="P:DNA-templated transcription initiation"/>
    <property type="evidence" value="ECO:0007669"/>
    <property type="project" value="InterPro"/>
</dbReference>
<reference evidence="7 8" key="1">
    <citation type="journal article" date="2011" name="Stand. Genomic Sci.">
        <title>Complete genome sequence of 'Thioalkalivibrio sulfidophilus' HL-EbGr7.</title>
        <authorList>
            <person name="Muyzer G."/>
            <person name="Sorokin D.Y."/>
            <person name="Mavromatis K."/>
            <person name="Lapidus A."/>
            <person name="Clum A."/>
            <person name="Ivanova N."/>
            <person name="Pati A."/>
            <person name="d'Haeseleer P."/>
            <person name="Woyke T."/>
            <person name="Kyrpides N.C."/>
        </authorList>
    </citation>
    <scope>NUCLEOTIDE SEQUENCE [LARGE SCALE GENOMIC DNA]</scope>
    <source>
        <strain evidence="7 8">HL-EbGR7</strain>
    </source>
</reference>
<sequence length="188" mass="21459">MDRTNATDNEVSLDRFLSGVQARAVRMAALALNDRDAALDVVQDAMEKLITRYADRPEFEWQPLFWRILQSRIMDAHRRRSVRNRVVSLFGFAGNGHDEDDRDMGPDDWADTRTPEPDQALSDEHFGNDLERALASLPLRQQQAFLLRVWEGLDTAETAQALGISEGSVKTHVHRAMAALRQRLEAYR</sequence>
<gene>
    <name evidence="7" type="ordered locus">Tgr7_2149</name>
</gene>
<dbReference type="CDD" id="cd06171">
    <property type="entry name" value="Sigma70_r4"/>
    <property type="match status" value="1"/>
</dbReference>
<dbReference type="InterPro" id="IPR013249">
    <property type="entry name" value="RNA_pol_sigma70_r4_t2"/>
</dbReference>
<dbReference type="Pfam" id="PF08281">
    <property type="entry name" value="Sigma70_r4_2"/>
    <property type="match status" value="1"/>
</dbReference>
<dbReference type="STRING" id="396588.Tgr7_2149"/>
<dbReference type="InterPro" id="IPR039425">
    <property type="entry name" value="RNA_pol_sigma-70-like"/>
</dbReference>
<keyword evidence="2" id="KW-0805">Transcription regulation</keyword>
<feature type="domain" description="RNA polymerase sigma factor 70 region 4 type 2" evidence="6">
    <location>
        <begin position="129"/>
        <end position="180"/>
    </location>
</feature>
<dbReference type="GO" id="GO:0016987">
    <property type="term" value="F:sigma factor activity"/>
    <property type="evidence" value="ECO:0007669"/>
    <property type="project" value="UniProtKB-KW"/>
</dbReference>
<dbReference type="KEGG" id="tgr:Tgr7_2149"/>
<dbReference type="OrthoDB" id="9783733at2"/>
<dbReference type="GO" id="GO:0003677">
    <property type="term" value="F:DNA binding"/>
    <property type="evidence" value="ECO:0007669"/>
    <property type="project" value="InterPro"/>
</dbReference>
<dbReference type="AlphaFoldDB" id="B8GUA9"/>
<dbReference type="EMBL" id="CP001339">
    <property type="protein sequence ID" value="ACL73229.1"/>
    <property type="molecule type" value="Genomic_DNA"/>
</dbReference>
<dbReference type="eggNOG" id="COG1595">
    <property type="taxonomic scope" value="Bacteria"/>
</dbReference>
<dbReference type="SUPFAM" id="SSF88659">
    <property type="entry name" value="Sigma3 and sigma4 domains of RNA polymerase sigma factors"/>
    <property type="match status" value="1"/>
</dbReference>
<protein>
    <submittedName>
        <fullName evidence="7">RNA polymerase, sigma-24 subunit, ECF subfamily</fullName>
    </submittedName>
</protein>
<dbReference type="InterPro" id="IPR036388">
    <property type="entry name" value="WH-like_DNA-bd_sf"/>
</dbReference>
<dbReference type="Proteomes" id="UP000002383">
    <property type="component" value="Chromosome"/>
</dbReference>
<accession>B8GUA9</accession>
<evidence type="ECO:0000256" key="3">
    <source>
        <dbReference type="ARBA" id="ARBA00023082"/>
    </source>
</evidence>
<keyword evidence="8" id="KW-1185">Reference proteome</keyword>